<reference evidence="3" key="1">
    <citation type="submission" date="2017-09" db="EMBL/GenBank/DDBJ databases">
        <title>FDA dAtabase for Regulatory Grade micrObial Sequences (FDA-ARGOS): Supporting development and validation of Infectious Disease Dx tests.</title>
        <authorList>
            <person name="Goldberg B."/>
            <person name="Campos J."/>
            <person name="Tallon L."/>
            <person name="Sadzewicz L."/>
            <person name="Ott S."/>
            <person name="Zhao X."/>
            <person name="Nagaraj S."/>
            <person name="Vavikolanu K."/>
            <person name="Aluvathingal J."/>
            <person name="Nadendla S."/>
            <person name="Geyer C."/>
            <person name="Sichtig H."/>
        </authorList>
    </citation>
    <scope>NUCLEOTIDE SEQUENCE [LARGE SCALE GENOMIC DNA]</scope>
    <source>
        <strain evidence="3">FDAARGOS_370</strain>
    </source>
</reference>
<sequence>MNSMRVRQRVLGNKVAALSSESIMRTALEARALIQRVLQNDAPYLDPLYFLEQLHNAELIRLEIVEFDELPNEYAVTIPSERIIKLRSDTYESASKGEPHGRFTVAHELGHLLLHANTVPQFAFSQAPSNHSYVEDVEWQANEFAGWLLVDPNRSDLLKTPRACSLAFGVSITTARYMLEKIRRL</sequence>
<gene>
    <name evidence="2" type="ORF">CRM76_12210</name>
</gene>
<dbReference type="Pfam" id="PF06114">
    <property type="entry name" value="Peptidase_M78"/>
    <property type="match status" value="1"/>
</dbReference>
<proteinExistence type="predicted"/>
<feature type="domain" description="IrrE N-terminal-like" evidence="1">
    <location>
        <begin position="93"/>
        <end position="154"/>
    </location>
</feature>
<dbReference type="Proteomes" id="UP000219788">
    <property type="component" value="Unassembled WGS sequence"/>
</dbReference>
<accession>A0A2A7U2Y8</accession>
<comment type="caution">
    <text evidence="2">The sequence shown here is derived from an EMBL/GenBank/DDBJ whole genome shotgun (WGS) entry which is preliminary data.</text>
</comment>
<dbReference type="AlphaFoldDB" id="A0A2A7U2Y8"/>
<organism evidence="2 3">
    <name type="scientific">Edwardsiella tarda</name>
    <dbReference type="NCBI Taxonomy" id="636"/>
    <lineage>
        <taxon>Bacteria</taxon>
        <taxon>Pseudomonadati</taxon>
        <taxon>Pseudomonadota</taxon>
        <taxon>Gammaproteobacteria</taxon>
        <taxon>Enterobacterales</taxon>
        <taxon>Hafniaceae</taxon>
        <taxon>Edwardsiella</taxon>
    </lineage>
</organism>
<evidence type="ECO:0000259" key="1">
    <source>
        <dbReference type="Pfam" id="PF06114"/>
    </source>
</evidence>
<dbReference type="EMBL" id="PDDV01000013">
    <property type="protein sequence ID" value="PEH72638.1"/>
    <property type="molecule type" value="Genomic_DNA"/>
</dbReference>
<protein>
    <recommendedName>
        <fullName evidence="1">IrrE N-terminal-like domain-containing protein</fullName>
    </recommendedName>
</protein>
<dbReference type="Gene3D" id="1.10.10.2910">
    <property type="match status" value="1"/>
</dbReference>
<evidence type="ECO:0000313" key="3">
    <source>
        <dbReference type="Proteomes" id="UP000219788"/>
    </source>
</evidence>
<name>A0A2A7U2Y8_EDWTA</name>
<dbReference type="InterPro" id="IPR010359">
    <property type="entry name" value="IrrE_HExxH"/>
</dbReference>
<evidence type="ECO:0000313" key="2">
    <source>
        <dbReference type="EMBL" id="PEH72638.1"/>
    </source>
</evidence>
<dbReference type="OrthoDB" id="9794834at2"/>